<proteinExistence type="predicted"/>
<dbReference type="AlphaFoldDB" id="A0A415GGA2"/>
<evidence type="ECO:0000313" key="2">
    <source>
        <dbReference type="Proteomes" id="UP000286598"/>
    </source>
</evidence>
<dbReference type="Proteomes" id="UP000286598">
    <property type="component" value="Unassembled WGS sequence"/>
</dbReference>
<reference evidence="1 2" key="1">
    <citation type="submission" date="2018-08" db="EMBL/GenBank/DDBJ databases">
        <title>A genome reference for cultivated species of the human gut microbiota.</title>
        <authorList>
            <person name="Zou Y."/>
            <person name="Xue W."/>
            <person name="Luo G."/>
        </authorList>
    </citation>
    <scope>NUCLEOTIDE SEQUENCE [LARGE SCALE GENOMIC DNA]</scope>
    <source>
        <strain evidence="1 2">AF42-9</strain>
    </source>
</reference>
<name>A0A415GGA2_9BACT</name>
<sequence>MAIFLVQAFAASAQSNIEKVFKIVLNNPSTEVLSSSDYNVVCADSGVSYCKFTEFTVPAKKKKLFAQIEKELLQAKSDAYNVFIKKPGSSSLTSNRLYDYGANNEYSVELGAHKSHVYYGLCFTDAADPMRRHAYLAVWFKENNKYHCYYYHIYGVMPARFKEFKSGVRGALKSLNKGTSLRTQTVLDDNGVTTTTYDNDGNVRVFNSRSFPSATNNEVKTDIDFMLQFGNLRAAFLDAIKDADAKTLQTGIVVKIARLCREHSKLLTDNEKQTCTSIIDEMKSTLKKVNPDTFMDGVLQEARIAVAK</sequence>
<dbReference type="OrthoDB" id="1071568at2"/>
<accession>A0A415GGA2</accession>
<evidence type="ECO:0000313" key="1">
    <source>
        <dbReference type="EMBL" id="RHK48187.1"/>
    </source>
</evidence>
<comment type="caution">
    <text evidence="1">The sequence shown here is derived from an EMBL/GenBank/DDBJ whole genome shotgun (WGS) entry which is preliminary data.</text>
</comment>
<organism evidence="1 2">
    <name type="scientific">Leyella stercorea</name>
    <dbReference type="NCBI Taxonomy" id="363265"/>
    <lineage>
        <taxon>Bacteria</taxon>
        <taxon>Pseudomonadati</taxon>
        <taxon>Bacteroidota</taxon>
        <taxon>Bacteroidia</taxon>
        <taxon>Bacteroidales</taxon>
        <taxon>Prevotellaceae</taxon>
        <taxon>Leyella</taxon>
    </lineage>
</organism>
<dbReference type="EMBL" id="QRNO01000070">
    <property type="protein sequence ID" value="RHK48187.1"/>
    <property type="molecule type" value="Genomic_DNA"/>
</dbReference>
<gene>
    <name evidence="1" type="ORF">DW060_11115</name>
</gene>
<protein>
    <submittedName>
        <fullName evidence="1">Uncharacterized protein</fullName>
    </submittedName>
</protein>
<keyword evidence="2" id="KW-1185">Reference proteome</keyword>